<evidence type="ECO:0000313" key="2">
    <source>
        <dbReference type="Proteomes" id="UP000805649"/>
    </source>
</evidence>
<protein>
    <submittedName>
        <fullName evidence="1">Uncharacterized protein</fullName>
    </submittedName>
</protein>
<reference evidence="1 2" key="1">
    <citation type="journal article" date="2020" name="Phytopathology">
        <title>Genome Sequence Resources of Colletotrichum truncatum, C. plurivorum, C. musicola, and C. sojae: Four Species Pathogenic to Soybean (Glycine max).</title>
        <authorList>
            <person name="Rogerio F."/>
            <person name="Boufleur T.R."/>
            <person name="Ciampi-Guillardi M."/>
            <person name="Sukno S.A."/>
            <person name="Thon M.R."/>
            <person name="Massola Junior N.S."/>
            <person name="Baroncelli R."/>
        </authorList>
    </citation>
    <scope>NUCLEOTIDE SEQUENCE [LARGE SCALE GENOMIC DNA]</scope>
    <source>
        <strain evidence="1 2">CMES1059</strain>
    </source>
</reference>
<gene>
    <name evidence="1" type="ORF">CTRU02_210573</name>
</gene>
<evidence type="ECO:0000313" key="1">
    <source>
        <dbReference type="EMBL" id="KAL0933774.1"/>
    </source>
</evidence>
<organism evidence="1 2">
    <name type="scientific">Colletotrichum truncatum</name>
    <name type="common">Anthracnose fungus</name>
    <name type="synonym">Colletotrichum capsici</name>
    <dbReference type="NCBI Taxonomy" id="5467"/>
    <lineage>
        <taxon>Eukaryota</taxon>
        <taxon>Fungi</taxon>
        <taxon>Dikarya</taxon>
        <taxon>Ascomycota</taxon>
        <taxon>Pezizomycotina</taxon>
        <taxon>Sordariomycetes</taxon>
        <taxon>Hypocreomycetidae</taxon>
        <taxon>Glomerellales</taxon>
        <taxon>Glomerellaceae</taxon>
        <taxon>Colletotrichum</taxon>
        <taxon>Colletotrichum truncatum species complex</taxon>
    </lineage>
</organism>
<keyword evidence="2" id="KW-1185">Reference proteome</keyword>
<comment type="caution">
    <text evidence="1">The sequence shown here is derived from an EMBL/GenBank/DDBJ whole genome shotgun (WGS) entry which is preliminary data.</text>
</comment>
<accession>A0ACC3YPD8</accession>
<name>A0ACC3YPD8_COLTU</name>
<dbReference type="EMBL" id="VUJX02000007">
    <property type="protein sequence ID" value="KAL0933774.1"/>
    <property type="molecule type" value="Genomic_DNA"/>
</dbReference>
<proteinExistence type="predicted"/>
<sequence>MSTNLRYFGSSYASDSSTQRLKQQFEQKRHLDCNEIEKIVRQEMAIRFPCLSFQTKRTANIDYAILKWYLEEAKKAFWPKTSDSEQWRQRVRIATIRDILANAGIWPSSNSTKGGDAVLNKDVKPDGAGVSADKVENKESDDRTTAASIGSTQSIDDRNIPVQKPMALLEIVKEQRNDRGIPSTLWLSMTELDSAMKTRKEQEKRYEVATSTRAQKDYFEISPRQFTDASYATSCWQKELDMQRNQASGALEKATSQLDEQRKITISNYRRYGGVHPEALISKSRDSRPPNPSSTTQFGTTIDTKLERSTRFPDLPKRPASQLSLQEEAVARKPERQRPVSTETHPLGEGHLKVPDVNVKGRGSGFSVGNKNILDIAQSSQGLPNRVASLERCTEAQTPTKEYLKTIAKQAFSHQRLPIRRRPVPQSNHHPAAEPSQNQRNPAPSEFDSNSAYENLSTRLRNWHFSTAAGLKCVQEDLDNAAGHQSNLDTKGCAGPFELDAVDTAVNPEKSDEVVPADRDELDFRGQEEKLSVPIEVIMRTSPEKDGKQLVVDRDDDEAFCFEDVSKEIADDEARGEQVEDIWQEATLEGWEGEYVWL</sequence>
<dbReference type="Proteomes" id="UP000805649">
    <property type="component" value="Unassembled WGS sequence"/>
</dbReference>